<feature type="region of interest" description="Disordered" evidence="1">
    <location>
        <begin position="271"/>
        <end position="291"/>
    </location>
</feature>
<evidence type="ECO:0000313" key="4">
    <source>
        <dbReference type="Proteomes" id="UP000747542"/>
    </source>
</evidence>
<feature type="non-terminal residue" evidence="3">
    <location>
        <position position="1"/>
    </location>
</feature>
<sequence length="317" mass="35189">RAKKGSRATLPATIGNDVRSESEFEVPLSDLVPKAEKDGMEMKMMKTTVKCVNVQPGNVNVSKSGNITTTSEMHERNSKSPSENQKVSYMNTPDSSTVNERGKSDNANIVSSRRREISRRLRRVLEVTRGGWSLVWLSALEVVFQAILYVCWHLTGDLQSDGASLLEKAMFFVTHANITFIIRYPQILWLIFGTSLRHKFKALNVAVREATSLCPSLGLSTHQKPSSSPTTLSTFRDYPTSSTTSIGNNLSAVLNDDCVSDSATSIREPVDFEKPLPNDQTHVDIPRGLTHTKATSDLTSVEVYDNSQNYTEASRHY</sequence>
<organism evidence="3 4">
    <name type="scientific">Homarus americanus</name>
    <name type="common">American lobster</name>
    <dbReference type="NCBI Taxonomy" id="6706"/>
    <lineage>
        <taxon>Eukaryota</taxon>
        <taxon>Metazoa</taxon>
        <taxon>Ecdysozoa</taxon>
        <taxon>Arthropoda</taxon>
        <taxon>Crustacea</taxon>
        <taxon>Multicrustacea</taxon>
        <taxon>Malacostraca</taxon>
        <taxon>Eumalacostraca</taxon>
        <taxon>Eucarida</taxon>
        <taxon>Decapoda</taxon>
        <taxon>Pleocyemata</taxon>
        <taxon>Astacidea</taxon>
        <taxon>Nephropoidea</taxon>
        <taxon>Nephropidae</taxon>
        <taxon>Homarus</taxon>
    </lineage>
</organism>
<feature type="non-terminal residue" evidence="3">
    <location>
        <position position="317"/>
    </location>
</feature>
<keyword evidence="4" id="KW-1185">Reference proteome</keyword>
<keyword evidence="2" id="KW-0472">Membrane</keyword>
<evidence type="ECO:0000313" key="3">
    <source>
        <dbReference type="EMBL" id="KAG7156725.1"/>
    </source>
</evidence>
<evidence type="ECO:0000256" key="2">
    <source>
        <dbReference type="SAM" id="Phobius"/>
    </source>
</evidence>
<evidence type="ECO:0000256" key="1">
    <source>
        <dbReference type="SAM" id="MobiDB-lite"/>
    </source>
</evidence>
<protein>
    <submittedName>
        <fullName evidence="3">Uncharacterized protein</fullName>
    </submittedName>
</protein>
<keyword evidence="2" id="KW-0812">Transmembrane</keyword>
<name>A0A8J5MMI3_HOMAM</name>
<proteinExistence type="predicted"/>
<gene>
    <name evidence="3" type="ORF">Hamer_G006719</name>
</gene>
<dbReference type="AlphaFoldDB" id="A0A8J5MMI3"/>
<feature type="compositionally biased region" description="Basic and acidic residues" evidence="1">
    <location>
        <begin position="271"/>
        <end position="285"/>
    </location>
</feature>
<dbReference type="EMBL" id="JAHLQT010039062">
    <property type="protein sequence ID" value="KAG7156725.1"/>
    <property type="molecule type" value="Genomic_DNA"/>
</dbReference>
<feature type="region of interest" description="Disordered" evidence="1">
    <location>
        <begin position="60"/>
        <end position="103"/>
    </location>
</feature>
<comment type="caution">
    <text evidence="3">The sequence shown here is derived from an EMBL/GenBank/DDBJ whole genome shotgun (WGS) entry which is preliminary data.</text>
</comment>
<keyword evidence="2" id="KW-1133">Transmembrane helix</keyword>
<feature type="compositionally biased region" description="Polar residues" evidence="1">
    <location>
        <begin position="60"/>
        <end position="71"/>
    </location>
</feature>
<feature type="transmembrane region" description="Helical" evidence="2">
    <location>
        <begin position="130"/>
        <end position="150"/>
    </location>
</feature>
<dbReference type="Proteomes" id="UP000747542">
    <property type="component" value="Unassembled WGS sequence"/>
</dbReference>
<accession>A0A8J5MMI3</accession>
<feature type="transmembrane region" description="Helical" evidence="2">
    <location>
        <begin position="170"/>
        <end position="192"/>
    </location>
</feature>
<feature type="compositionally biased region" description="Polar residues" evidence="1">
    <location>
        <begin position="79"/>
        <end position="99"/>
    </location>
</feature>
<reference evidence="3" key="1">
    <citation type="journal article" date="2021" name="Sci. Adv.">
        <title>The American lobster genome reveals insights on longevity, neural, and immune adaptations.</title>
        <authorList>
            <person name="Polinski J.M."/>
            <person name="Zimin A.V."/>
            <person name="Clark K.F."/>
            <person name="Kohn A.B."/>
            <person name="Sadowski N."/>
            <person name="Timp W."/>
            <person name="Ptitsyn A."/>
            <person name="Khanna P."/>
            <person name="Romanova D.Y."/>
            <person name="Williams P."/>
            <person name="Greenwood S.J."/>
            <person name="Moroz L.L."/>
            <person name="Walt D.R."/>
            <person name="Bodnar A.G."/>
        </authorList>
    </citation>
    <scope>NUCLEOTIDE SEQUENCE</scope>
    <source>
        <strain evidence="3">GMGI-L3</strain>
    </source>
</reference>